<organism evidence="1 2">
    <name type="scientific">Tropicimonas sediminicola</name>
    <dbReference type="NCBI Taxonomy" id="1031541"/>
    <lineage>
        <taxon>Bacteria</taxon>
        <taxon>Pseudomonadati</taxon>
        <taxon>Pseudomonadota</taxon>
        <taxon>Alphaproteobacteria</taxon>
        <taxon>Rhodobacterales</taxon>
        <taxon>Roseobacteraceae</taxon>
        <taxon>Tropicimonas</taxon>
    </lineage>
</organism>
<name>A0A239FKE0_9RHOB</name>
<dbReference type="RefSeq" id="WP_089232420.1">
    <property type="nucleotide sequence ID" value="NZ_FZOY01000002.1"/>
</dbReference>
<keyword evidence="2" id="KW-1185">Reference proteome</keyword>
<evidence type="ECO:0000313" key="1">
    <source>
        <dbReference type="EMBL" id="SNS57231.1"/>
    </source>
</evidence>
<sequence>MTEFLAILAVLYTCNAAAEVRVLSSDEAVACSGVFEVVKAQFMDDPEAGSSDPMSGTRQNVDAYLAFKQWEADNPDLVDEMQRAARHELLETPA</sequence>
<evidence type="ECO:0000313" key="2">
    <source>
        <dbReference type="Proteomes" id="UP000198426"/>
    </source>
</evidence>
<dbReference type="Proteomes" id="UP000198426">
    <property type="component" value="Unassembled WGS sequence"/>
</dbReference>
<accession>A0A239FKE0</accession>
<dbReference type="AlphaFoldDB" id="A0A239FKE0"/>
<dbReference type="OrthoDB" id="7871152at2"/>
<dbReference type="EMBL" id="FZOY01000002">
    <property type="protein sequence ID" value="SNS57231.1"/>
    <property type="molecule type" value="Genomic_DNA"/>
</dbReference>
<reference evidence="1 2" key="1">
    <citation type="submission" date="2017-06" db="EMBL/GenBank/DDBJ databases">
        <authorList>
            <person name="Kim H.J."/>
            <person name="Triplett B.A."/>
        </authorList>
    </citation>
    <scope>NUCLEOTIDE SEQUENCE [LARGE SCALE GENOMIC DNA]</scope>
    <source>
        <strain evidence="1 2">DSM 29339</strain>
    </source>
</reference>
<proteinExistence type="predicted"/>
<gene>
    <name evidence="1" type="ORF">SAMN05421757_102713</name>
</gene>
<protein>
    <submittedName>
        <fullName evidence="1">Uncharacterized protein</fullName>
    </submittedName>
</protein>